<dbReference type="EMBL" id="MSPR01000013">
    <property type="protein sequence ID" value="ONK28010.1"/>
    <property type="molecule type" value="Genomic_DNA"/>
</dbReference>
<comment type="caution">
    <text evidence="2">The sequence shown here is derived from an EMBL/GenBank/DDBJ whole genome shotgun (WGS) entry which is preliminary data.</text>
</comment>
<keyword evidence="1" id="KW-1133">Transmembrane helix</keyword>
<protein>
    <submittedName>
        <fullName evidence="2">Copper ABC transporter permease</fullName>
    </submittedName>
</protein>
<feature type="transmembrane region" description="Helical" evidence="1">
    <location>
        <begin position="316"/>
        <end position="333"/>
    </location>
</feature>
<feature type="transmembrane region" description="Helical" evidence="1">
    <location>
        <begin position="182"/>
        <end position="210"/>
    </location>
</feature>
<sequence>MLKKYSSSLHVAASFIVPILIIALILAMKGIWWGSQTTILASDAFHQYVIFNQVLRNILHGDGSLFYTFTSGLGLNFYALSSYYLGSILSPFVYFFDLKSMPDALYLFTLLKFGLTGLSTYLSLSTIYKKLQPVLVLVLSTCFSLMSFSTSQLEINIWLDTFILVPLILLGLHRIIEKKGSLLYFVSLTVLFIQNYYFGYMMALFLAVWFPVQLSWEFKKRIGSVIDFVIVSLLAALTSMIMLVPSYLDLKTHGETLTKIVNLQTENSWYLDLFAKNVIGSYDTTKFGAIPMIYVGIFPLILALVFFTIKSIKWQVKVSYGLLLVLIITSFYLQPLDLLWQGMHAPNMFLHRYAWIFSLVIIYMAAEVLTRLSSTHFREYLIPLLLLMAGFGVTFFFRERYKFLTSIHFLLSLEFLIAYGILLFAISTKRITLKIFSGFCLLFVLFELGLNTNYQVDGLSTEWHFPSRDSYEQNLTDIDNLVTYTKATNSEFYRTERLFPQTGNDSMKYNYNGISQFSSIRNRASSSTLDKLGFRSDGTNLNLRYQNNTIIADSLFAIQYNLVAGTLAKFGFSPIHSSGQYSLYENSYSLPLAILTNSVYKDVNFSHLTLDNQSHFLNQLAGLDFQYYYRLEPSNFEGGAELNNRVIVSKTGTDDTPRIQYSVLVPAHTQLYVNIPNISFTSDSSKNVQFTINNVTQNFTLDNTFSLFDAGYFETEQIVTLTMSFPHNAQVSFDNPQFYRLDTTAYQAAMNKIKSQKVQVKTRGHNIFIEYTSDTDASLLLTLPYDKGWSASQNGRNLAIQKAQKGFMKIDVTKGSGTITLSFIPKGFVIGLGCFITGILLFILYNRIRIKKRIATNHTRKNRRLR</sequence>
<evidence type="ECO:0000313" key="4">
    <source>
        <dbReference type="Proteomes" id="UP000188600"/>
    </source>
</evidence>
<dbReference type="Proteomes" id="UP000188946">
    <property type="component" value="Unassembled WGS sequence"/>
</dbReference>
<feature type="transmembrane region" description="Helical" evidence="1">
    <location>
        <begin position="289"/>
        <end position="309"/>
    </location>
</feature>
<feature type="transmembrane region" description="Helical" evidence="1">
    <location>
        <begin position="353"/>
        <end position="373"/>
    </location>
</feature>
<keyword evidence="1" id="KW-0472">Membrane</keyword>
<dbReference type="EMBL" id="MSPT01000014">
    <property type="protein sequence ID" value="ONK26605.1"/>
    <property type="molecule type" value="Genomic_DNA"/>
</dbReference>
<proteinExistence type="predicted"/>
<dbReference type="Proteomes" id="UP000188600">
    <property type="component" value="Unassembled WGS sequence"/>
</dbReference>
<organism evidence="2 4">
    <name type="scientific">Streptococcus azizii</name>
    <dbReference type="NCBI Taxonomy" id="1579424"/>
    <lineage>
        <taxon>Bacteria</taxon>
        <taxon>Bacillati</taxon>
        <taxon>Bacillota</taxon>
        <taxon>Bacilli</taxon>
        <taxon>Lactobacillales</taxon>
        <taxon>Streptococcaceae</taxon>
        <taxon>Streptococcus</taxon>
    </lineage>
</organism>
<dbReference type="PANTHER" id="PTHR38454:SF1">
    <property type="entry name" value="INTEGRAL MEMBRANE PROTEIN"/>
    <property type="match status" value="1"/>
</dbReference>
<feature type="transmembrane region" description="Helical" evidence="1">
    <location>
        <begin position="104"/>
        <end position="124"/>
    </location>
</feature>
<feature type="transmembrane region" description="Helical" evidence="1">
    <location>
        <begin position="130"/>
        <end position="148"/>
    </location>
</feature>
<feature type="transmembrane region" description="Helical" evidence="1">
    <location>
        <begin position="155"/>
        <end position="176"/>
    </location>
</feature>
<gene>
    <name evidence="3" type="ORF">BVE84_07125</name>
    <name evidence="2" type="ORF">BVE86_06945</name>
</gene>
<feature type="transmembrane region" description="Helical" evidence="1">
    <location>
        <begin position="75"/>
        <end position="97"/>
    </location>
</feature>
<keyword evidence="5" id="KW-1185">Reference proteome</keyword>
<accession>A0AB36JSE9</accession>
<dbReference type="InterPro" id="IPR018580">
    <property type="entry name" value="Uncharacterised_YfhO"/>
</dbReference>
<feature type="transmembrane region" description="Helical" evidence="1">
    <location>
        <begin position="222"/>
        <end position="244"/>
    </location>
</feature>
<feature type="transmembrane region" description="Helical" evidence="1">
    <location>
        <begin position="12"/>
        <end position="33"/>
    </location>
</feature>
<reference evidence="4 5" key="1">
    <citation type="submission" date="2016-12" db="EMBL/GenBank/DDBJ databases">
        <authorList>
            <person name="Gulvik C.A."/>
        </authorList>
    </citation>
    <scope>NUCLEOTIDE SEQUENCE [LARGE SCALE GENOMIC DNA]</scope>
    <source>
        <strain evidence="3 5">12-5202</strain>
        <strain evidence="2 4">12-5291</strain>
    </source>
</reference>
<feature type="transmembrane region" description="Helical" evidence="1">
    <location>
        <begin position="431"/>
        <end position="450"/>
    </location>
</feature>
<keyword evidence="1" id="KW-0812">Transmembrane</keyword>
<evidence type="ECO:0000313" key="5">
    <source>
        <dbReference type="Proteomes" id="UP000188946"/>
    </source>
</evidence>
<feature type="transmembrane region" description="Helical" evidence="1">
    <location>
        <begin position="823"/>
        <end position="845"/>
    </location>
</feature>
<name>A0AB36JSE9_9STRE</name>
<evidence type="ECO:0000313" key="2">
    <source>
        <dbReference type="EMBL" id="ONK26605.1"/>
    </source>
</evidence>
<dbReference type="Pfam" id="PF09586">
    <property type="entry name" value="YfhO"/>
    <property type="match status" value="1"/>
</dbReference>
<dbReference type="AlphaFoldDB" id="A0AB36JSE9"/>
<evidence type="ECO:0000313" key="3">
    <source>
        <dbReference type="EMBL" id="ONK28010.1"/>
    </source>
</evidence>
<feature type="transmembrane region" description="Helical" evidence="1">
    <location>
        <begin position="380"/>
        <end position="397"/>
    </location>
</feature>
<evidence type="ECO:0000256" key="1">
    <source>
        <dbReference type="SAM" id="Phobius"/>
    </source>
</evidence>
<dbReference type="PANTHER" id="PTHR38454">
    <property type="entry name" value="INTEGRAL MEMBRANE PROTEIN-RELATED"/>
    <property type="match status" value="1"/>
</dbReference>
<feature type="transmembrane region" description="Helical" evidence="1">
    <location>
        <begin position="403"/>
        <end position="424"/>
    </location>
</feature>